<dbReference type="InterPro" id="IPR002346">
    <property type="entry name" value="Mopterin_DH_FAD-bd"/>
</dbReference>
<dbReference type="SUPFAM" id="SSF56176">
    <property type="entry name" value="FAD-binding/transporter-associated domain-like"/>
    <property type="match status" value="1"/>
</dbReference>
<comment type="caution">
    <text evidence="5">The sequence shown here is derived from an EMBL/GenBank/DDBJ whole genome shotgun (WGS) entry which is preliminary data.</text>
</comment>
<dbReference type="RefSeq" id="WP_302049535.1">
    <property type="nucleotide sequence ID" value="NZ_JAMJEV010000016.1"/>
</dbReference>
<dbReference type="InterPro" id="IPR016167">
    <property type="entry name" value="FAD-bd_PCMH_sub1"/>
</dbReference>
<evidence type="ECO:0000256" key="3">
    <source>
        <dbReference type="ARBA" id="ARBA00023002"/>
    </source>
</evidence>
<dbReference type="SUPFAM" id="SSF55447">
    <property type="entry name" value="CO dehydrogenase flavoprotein C-terminal domain-like"/>
    <property type="match status" value="1"/>
</dbReference>
<proteinExistence type="predicted"/>
<dbReference type="PROSITE" id="PS51387">
    <property type="entry name" value="FAD_PCMH"/>
    <property type="match status" value="1"/>
</dbReference>
<evidence type="ECO:0000256" key="1">
    <source>
        <dbReference type="ARBA" id="ARBA00022630"/>
    </source>
</evidence>
<dbReference type="InterPro" id="IPR005107">
    <property type="entry name" value="CO_DH_flav_C"/>
</dbReference>
<keyword evidence="6" id="KW-1185">Reference proteome</keyword>
<keyword evidence="1" id="KW-0285">Flavoprotein</keyword>
<evidence type="ECO:0000313" key="6">
    <source>
        <dbReference type="Proteomes" id="UP001176021"/>
    </source>
</evidence>
<dbReference type="Pfam" id="PF03450">
    <property type="entry name" value="CO_deh_flav_C"/>
    <property type="match status" value="1"/>
</dbReference>
<dbReference type="SMART" id="SM01092">
    <property type="entry name" value="CO_deh_flav_C"/>
    <property type="match status" value="1"/>
</dbReference>
<protein>
    <submittedName>
        <fullName evidence="5">FAD binding domain-containing protein</fullName>
    </submittedName>
</protein>
<dbReference type="PANTHER" id="PTHR42659:SF2">
    <property type="entry name" value="XANTHINE DEHYDROGENASE SUBUNIT C-RELATED"/>
    <property type="match status" value="1"/>
</dbReference>
<reference evidence="5" key="1">
    <citation type="submission" date="2022-05" db="EMBL/GenBank/DDBJ databases">
        <title>Expanded diversity of anoxic marine methylotrophy in a Black Sea sulfate reducing microorganism.</title>
        <authorList>
            <person name="Fischer P.Q."/>
            <person name="Stams A.J.M."/>
            <person name="Villanueva L."/>
            <person name="Sousa D.Z."/>
        </authorList>
    </citation>
    <scope>NUCLEOTIDE SEQUENCE</scope>
    <source>
        <strain evidence="5">P130</strain>
    </source>
</reference>
<organism evidence="5 6">
    <name type="scientific">Desulfosporosinus nitroreducens</name>
    <dbReference type="NCBI Taxonomy" id="2018668"/>
    <lineage>
        <taxon>Bacteria</taxon>
        <taxon>Bacillati</taxon>
        <taxon>Bacillota</taxon>
        <taxon>Clostridia</taxon>
        <taxon>Eubacteriales</taxon>
        <taxon>Desulfitobacteriaceae</taxon>
        <taxon>Desulfosporosinus</taxon>
    </lineage>
</organism>
<name>A0ABT8QW05_9FIRM</name>
<accession>A0ABT8QW05</accession>
<evidence type="ECO:0000256" key="2">
    <source>
        <dbReference type="ARBA" id="ARBA00022827"/>
    </source>
</evidence>
<gene>
    <name evidence="5" type="ORF">M8H41_17800</name>
</gene>
<feature type="domain" description="FAD-binding PCMH-type" evidence="4">
    <location>
        <begin position="1"/>
        <end position="176"/>
    </location>
</feature>
<dbReference type="InterPro" id="IPR036683">
    <property type="entry name" value="CO_DH_flav_C_dom_sf"/>
</dbReference>
<dbReference type="InterPro" id="IPR016169">
    <property type="entry name" value="FAD-bd_PCMH_sub2"/>
</dbReference>
<evidence type="ECO:0000313" key="5">
    <source>
        <dbReference type="EMBL" id="MDO0824689.1"/>
    </source>
</evidence>
<keyword evidence="3" id="KW-0560">Oxidoreductase</keyword>
<dbReference type="Gene3D" id="3.30.390.50">
    <property type="entry name" value="CO dehydrogenase flavoprotein, C-terminal domain"/>
    <property type="match status" value="1"/>
</dbReference>
<dbReference type="Proteomes" id="UP001176021">
    <property type="component" value="Unassembled WGS sequence"/>
</dbReference>
<dbReference type="InterPro" id="IPR051312">
    <property type="entry name" value="Diverse_Substr_Oxidored"/>
</dbReference>
<dbReference type="Pfam" id="PF00941">
    <property type="entry name" value="FAD_binding_5"/>
    <property type="match status" value="1"/>
</dbReference>
<dbReference type="InterPro" id="IPR016166">
    <property type="entry name" value="FAD-bd_PCMH"/>
</dbReference>
<dbReference type="PANTHER" id="PTHR42659">
    <property type="entry name" value="XANTHINE DEHYDROGENASE SUBUNIT C-RELATED"/>
    <property type="match status" value="1"/>
</dbReference>
<sequence length="291" mass="30705">MPDLSEYYQPQSLTAALELLAKSNGKLIPLAGGTDIVPAMGKGELKANGLVDLSKLSEIRRISMDDSEIKIGSLTTFAQIETSPLIQAKALLLADAAAAVGSPQIRTTGTIGGNIANASPAADTVTALVTLDAEARLDSIKGSRRVRVSELLCGAGKTNIHPQEIITEITFRIPATGSKTGFIKLGRRKALAIARMNLAIIVTLDNGKISFARVGLGAVGPNPRRYPVLENSLVGQSPSESLIDEFAIEAEREVTRVLGSRPSAIYKCEAVKGIARDLLKKMFSDSGQGVV</sequence>
<keyword evidence="2" id="KW-0274">FAD</keyword>
<dbReference type="EMBL" id="JAMJEV010000016">
    <property type="protein sequence ID" value="MDO0824689.1"/>
    <property type="molecule type" value="Genomic_DNA"/>
</dbReference>
<dbReference type="InterPro" id="IPR036318">
    <property type="entry name" value="FAD-bd_PCMH-like_sf"/>
</dbReference>
<evidence type="ECO:0000259" key="4">
    <source>
        <dbReference type="PROSITE" id="PS51387"/>
    </source>
</evidence>
<dbReference type="Gene3D" id="3.30.465.10">
    <property type="match status" value="1"/>
</dbReference>
<dbReference type="Gene3D" id="3.30.43.10">
    <property type="entry name" value="Uridine Diphospho-n-acetylenolpyruvylglucosamine Reductase, domain 2"/>
    <property type="match status" value="1"/>
</dbReference>